<name>E2BDB5_HARSA</name>
<evidence type="ECO:0000256" key="1">
    <source>
        <dbReference type="ARBA" id="ARBA00004496"/>
    </source>
</evidence>
<evidence type="ECO:0000256" key="2">
    <source>
        <dbReference type="ARBA" id="ARBA00009899"/>
    </source>
</evidence>
<dbReference type="SUPFAM" id="SSF52833">
    <property type="entry name" value="Thioredoxin-like"/>
    <property type="match status" value="1"/>
</dbReference>
<feature type="domain" description="GST N-terminal" evidence="8">
    <location>
        <begin position="1"/>
        <end position="82"/>
    </location>
</feature>
<dbReference type="AlphaFoldDB" id="E2BDB5"/>
<dbReference type="FunFam" id="3.40.30.10:FF:000176">
    <property type="entry name" value="Glutathione S-transferase theta-1"/>
    <property type="match status" value="1"/>
</dbReference>
<evidence type="ECO:0000313" key="10">
    <source>
        <dbReference type="EMBL" id="EFN86343.1"/>
    </source>
</evidence>
<proteinExistence type="inferred from homology"/>
<keyword evidence="6 10" id="KW-0808">Transferase</keyword>
<accession>E2BDB5</accession>
<evidence type="ECO:0000256" key="3">
    <source>
        <dbReference type="ARBA" id="ARBA00011738"/>
    </source>
</evidence>
<dbReference type="CDD" id="cd03050">
    <property type="entry name" value="GST_N_Theta"/>
    <property type="match status" value="1"/>
</dbReference>
<dbReference type="Gene3D" id="1.20.1050.10">
    <property type="match status" value="1"/>
</dbReference>
<comment type="catalytic activity">
    <reaction evidence="7">
        <text>RX + glutathione = an S-substituted glutathione + a halide anion + H(+)</text>
        <dbReference type="Rhea" id="RHEA:16437"/>
        <dbReference type="ChEBI" id="CHEBI:15378"/>
        <dbReference type="ChEBI" id="CHEBI:16042"/>
        <dbReference type="ChEBI" id="CHEBI:17792"/>
        <dbReference type="ChEBI" id="CHEBI:57925"/>
        <dbReference type="ChEBI" id="CHEBI:90779"/>
        <dbReference type="EC" id="2.5.1.18"/>
    </reaction>
</comment>
<dbReference type="PROSITE" id="PS50405">
    <property type="entry name" value="GST_CTER"/>
    <property type="match status" value="1"/>
</dbReference>
<evidence type="ECO:0000313" key="11">
    <source>
        <dbReference type="Proteomes" id="UP000008237"/>
    </source>
</evidence>
<keyword evidence="5" id="KW-0963">Cytoplasm</keyword>
<dbReference type="OrthoDB" id="422574at2759"/>
<dbReference type="PANTHER" id="PTHR43917">
    <property type="match status" value="1"/>
</dbReference>
<dbReference type="InterPro" id="IPR010987">
    <property type="entry name" value="Glutathione-S-Trfase_C-like"/>
</dbReference>
<dbReference type="InterPro" id="IPR036282">
    <property type="entry name" value="Glutathione-S-Trfase_C_sf"/>
</dbReference>
<dbReference type="Gene3D" id="3.40.30.10">
    <property type="entry name" value="Glutaredoxin"/>
    <property type="match status" value="1"/>
</dbReference>
<dbReference type="SFLD" id="SFLDS00019">
    <property type="entry name" value="Glutathione_Transferase_(cytos"/>
    <property type="match status" value="1"/>
</dbReference>
<evidence type="ECO:0000256" key="6">
    <source>
        <dbReference type="ARBA" id="ARBA00022679"/>
    </source>
</evidence>
<dbReference type="SUPFAM" id="SSF47616">
    <property type="entry name" value="GST C-terminal domain-like"/>
    <property type="match status" value="1"/>
</dbReference>
<dbReference type="CDD" id="cd03183">
    <property type="entry name" value="GST_C_Theta"/>
    <property type="match status" value="1"/>
</dbReference>
<evidence type="ECO:0000259" key="9">
    <source>
        <dbReference type="PROSITE" id="PS50405"/>
    </source>
</evidence>
<evidence type="ECO:0000259" key="8">
    <source>
        <dbReference type="PROSITE" id="PS50404"/>
    </source>
</evidence>
<dbReference type="InterPro" id="IPR040075">
    <property type="entry name" value="GST_N_Theta"/>
</dbReference>
<dbReference type="SFLD" id="SFLDG01153">
    <property type="entry name" value="Main.4:_Theta-like"/>
    <property type="match status" value="1"/>
</dbReference>
<dbReference type="InterPro" id="IPR040079">
    <property type="entry name" value="Glutathione_S-Trfase"/>
</dbReference>
<dbReference type="InterPro" id="IPR040077">
    <property type="entry name" value="GST_C_Theta"/>
</dbReference>
<organism evidence="11">
    <name type="scientific">Harpegnathos saltator</name>
    <name type="common">Jerdon's jumping ant</name>
    <dbReference type="NCBI Taxonomy" id="610380"/>
    <lineage>
        <taxon>Eukaryota</taxon>
        <taxon>Metazoa</taxon>
        <taxon>Ecdysozoa</taxon>
        <taxon>Arthropoda</taxon>
        <taxon>Hexapoda</taxon>
        <taxon>Insecta</taxon>
        <taxon>Pterygota</taxon>
        <taxon>Neoptera</taxon>
        <taxon>Endopterygota</taxon>
        <taxon>Hymenoptera</taxon>
        <taxon>Apocrita</taxon>
        <taxon>Aculeata</taxon>
        <taxon>Formicoidea</taxon>
        <taxon>Formicidae</taxon>
        <taxon>Ponerinae</taxon>
        <taxon>Ponerini</taxon>
        <taxon>Harpegnathos</taxon>
    </lineage>
</organism>
<evidence type="ECO:0000256" key="4">
    <source>
        <dbReference type="ARBA" id="ARBA00012452"/>
    </source>
</evidence>
<protein>
    <recommendedName>
        <fullName evidence="4">glutathione transferase</fullName>
        <ecNumber evidence="4">2.5.1.18</ecNumber>
    </recommendedName>
</protein>
<dbReference type="FunFam" id="1.20.1050.10:FF:000008">
    <property type="entry name" value="Glutathione S-transferase theta-1"/>
    <property type="match status" value="1"/>
</dbReference>
<dbReference type="Proteomes" id="UP000008237">
    <property type="component" value="Unassembled WGS sequence"/>
</dbReference>
<dbReference type="STRING" id="610380.E2BDB5"/>
<dbReference type="SFLD" id="SFLDG00358">
    <property type="entry name" value="Main_(cytGST)"/>
    <property type="match status" value="1"/>
</dbReference>
<dbReference type="GO" id="GO:0006749">
    <property type="term" value="P:glutathione metabolic process"/>
    <property type="evidence" value="ECO:0007669"/>
    <property type="project" value="TreeGrafter"/>
</dbReference>
<sequence>MSLKLYYDLMSQPSRALYIFLKVCNLPFERNIINLKNLEQLTPEYEKINPMKKVPVIDHNGFKLAESVGIVRYISREFKVDDRWYPSDSKLQAKVDEYLEWQHLNTRLHAATYFLIQFLLPLIKGRAPKAEKVAESEKRLNDCLDLIENVWLKDKLFLTGNTITVADIFGTCEIEQTRLAGYDPQKERPNLTAWMERVAKETSPHYQEAHKFLNLLIKQAGEKTSKI</sequence>
<dbReference type="GO" id="GO:0005737">
    <property type="term" value="C:cytoplasm"/>
    <property type="evidence" value="ECO:0007669"/>
    <property type="project" value="UniProtKB-SubCell"/>
</dbReference>
<feature type="domain" description="GST C-terminal" evidence="9">
    <location>
        <begin position="88"/>
        <end position="227"/>
    </location>
</feature>
<dbReference type="InterPro" id="IPR004045">
    <property type="entry name" value="Glutathione_S-Trfase_N"/>
</dbReference>
<evidence type="ECO:0000256" key="7">
    <source>
        <dbReference type="ARBA" id="ARBA00047960"/>
    </source>
</evidence>
<evidence type="ECO:0000256" key="5">
    <source>
        <dbReference type="ARBA" id="ARBA00022490"/>
    </source>
</evidence>
<dbReference type="PANTHER" id="PTHR43917:SF8">
    <property type="entry name" value="GH16740P-RELATED"/>
    <property type="match status" value="1"/>
</dbReference>
<dbReference type="GO" id="GO:0004364">
    <property type="term" value="F:glutathione transferase activity"/>
    <property type="evidence" value="ECO:0007669"/>
    <property type="project" value="UniProtKB-EC"/>
</dbReference>
<keyword evidence="11" id="KW-1185">Reference proteome</keyword>
<dbReference type="EMBL" id="GL447585">
    <property type="protein sequence ID" value="EFN86343.1"/>
    <property type="molecule type" value="Genomic_DNA"/>
</dbReference>
<comment type="similarity">
    <text evidence="2">Belongs to the GST superfamily. Theta family.</text>
</comment>
<dbReference type="InterPro" id="IPR051369">
    <property type="entry name" value="GST_Theta"/>
</dbReference>
<comment type="subcellular location">
    <subcellularLocation>
        <location evidence="1">Cytoplasm</location>
    </subcellularLocation>
</comment>
<dbReference type="PROSITE" id="PS50404">
    <property type="entry name" value="GST_NTER"/>
    <property type="match status" value="1"/>
</dbReference>
<dbReference type="EC" id="2.5.1.18" evidence="4"/>
<dbReference type="Pfam" id="PF02798">
    <property type="entry name" value="GST_N"/>
    <property type="match status" value="1"/>
</dbReference>
<comment type="subunit">
    <text evidence="3">Homodimer.</text>
</comment>
<dbReference type="Pfam" id="PF00043">
    <property type="entry name" value="GST_C"/>
    <property type="match status" value="1"/>
</dbReference>
<dbReference type="OMA" id="YFRTIWL"/>
<dbReference type="InterPro" id="IPR036249">
    <property type="entry name" value="Thioredoxin-like_sf"/>
</dbReference>
<dbReference type="FunCoup" id="E2BDB5">
    <property type="interactions" value="641"/>
</dbReference>
<gene>
    <name evidence="10" type="ORF">EAI_15611</name>
</gene>
<dbReference type="KEGG" id="hst:105181547"/>
<dbReference type="InParanoid" id="E2BDB5"/>
<dbReference type="InterPro" id="IPR004046">
    <property type="entry name" value="GST_C"/>
</dbReference>
<reference evidence="10 11" key="1">
    <citation type="journal article" date="2010" name="Science">
        <title>Genomic comparison of the ants Camponotus floridanus and Harpegnathos saltator.</title>
        <authorList>
            <person name="Bonasio R."/>
            <person name="Zhang G."/>
            <person name="Ye C."/>
            <person name="Mutti N.S."/>
            <person name="Fang X."/>
            <person name="Qin N."/>
            <person name="Donahue G."/>
            <person name="Yang P."/>
            <person name="Li Q."/>
            <person name="Li C."/>
            <person name="Zhang P."/>
            <person name="Huang Z."/>
            <person name="Berger S.L."/>
            <person name="Reinberg D."/>
            <person name="Wang J."/>
            <person name="Liebig J."/>
        </authorList>
    </citation>
    <scope>NUCLEOTIDE SEQUENCE [LARGE SCALE GENOMIC DNA]</scope>
    <source>
        <strain evidence="10 11">R22 G/1</strain>
    </source>
</reference>